<evidence type="ECO:0000256" key="1">
    <source>
        <dbReference type="SAM" id="Phobius"/>
    </source>
</evidence>
<organism evidence="2">
    <name type="scientific">Lepeophtheirus salmonis</name>
    <name type="common">Salmon louse</name>
    <name type="synonym">Caligus salmonis</name>
    <dbReference type="NCBI Taxonomy" id="72036"/>
    <lineage>
        <taxon>Eukaryota</taxon>
        <taxon>Metazoa</taxon>
        <taxon>Ecdysozoa</taxon>
        <taxon>Arthropoda</taxon>
        <taxon>Crustacea</taxon>
        <taxon>Multicrustacea</taxon>
        <taxon>Hexanauplia</taxon>
        <taxon>Copepoda</taxon>
        <taxon>Siphonostomatoida</taxon>
        <taxon>Caligidae</taxon>
        <taxon>Lepeophtheirus</taxon>
    </lineage>
</organism>
<keyword evidence="1" id="KW-0812">Transmembrane</keyword>
<evidence type="ECO:0000313" key="2">
    <source>
        <dbReference type="EMBL" id="CDW49372.1"/>
    </source>
</evidence>
<dbReference type="EMBL" id="HACA01032011">
    <property type="protein sequence ID" value="CDW49372.1"/>
    <property type="molecule type" value="Transcribed_RNA"/>
</dbReference>
<sequence>GKRSYTVYPLRISSHVQVLEYFHRVLKCYSGSFHFINLIVFYIIDVSECAFYICIHYSQPL</sequence>
<feature type="transmembrane region" description="Helical" evidence="1">
    <location>
        <begin position="35"/>
        <end position="55"/>
    </location>
</feature>
<keyword evidence="1" id="KW-0472">Membrane</keyword>
<keyword evidence="1" id="KW-1133">Transmembrane helix</keyword>
<feature type="non-terminal residue" evidence="2">
    <location>
        <position position="1"/>
    </location>
</feature>
<dbReference type="AlphaFoldDB" id="A0A0K2VGR8"/>
<accession>A0A0K2VGR8</accession>
<reference evidence="2" key="1">
    <citation type="submission" date="2014-05" db="EMBL/GenBank/DDBJ databases">
        <authorList>
            <person name="Chronopoulou M."/>
        </authorList>
    </citation>
    <scope>NUCLEOTIDE SEQUENCE</scope>
    <source>
        <tissue evidence="2">Whole organism</tissue>
    </source>
</reference>
<proteinExistence type="predicted"/>
<protein>
    <submittedName>
        <fullName evidence="2">Uncharacterized protein</fullName>
    </submittedName>
</protein>
<name>A0A0K2VGR8_LEPSM</name>